<dbReference type="InterPro" id="IPR025200">
    <property type="entry name" value="PPK_C_dom2"/>
</dbReference>
<accession>A0A1G6N431</accession>
<reference evidence="13" key="1">
    <citation type="submission" date="2016-10" db="EMBL/GenBank/DDBJ databases">
        <authorList>
            <person name="Varghese N."/>
            <person name="Submissions S."/>
        </authorList>
    </citation>
    <scope>NUCLEOTIDE SEQUENCE [LARGE SCALE GENOMIC DNA]</scope>
    <source>
        <strain evidence="13">DSM 8415</strain>
    </source>
</reference>
<dbReference type="EMBL" id="FMYU01000007">
    <property type="protein sequence ID" value="SDC62583.1"/>
    <property type="molecule type" value="Genomic_DNA"/>
</dbReference>
<dbReference type="InterPro" id="IPR003414">
    <property type="entry name" value="PP_kinase"/>
</dbReference>
<evidence type="ECO:0000313" key="12">
    <source>
        <dbReference type="EMBL" id="SDC62583.1"/>
    </source>
</evidence>
<dbReference type="InterPro" id="IPR036830">
    <property type="entry name" value="PP_kinase_middle_dom_sf"/>
</dbReference>
<dbReference type="GO" id="GO:0006799">
    <property type="term" value="P:polyphosphate biosynthetic process"/>
    <property type="evidence" value="ECO:0007669"/>
    <property type="project" value="UniProtKB-UniRule"/>
</dbReference>
<dbReference type="SUPFAM" id="SSF56024">
    <property type="entry name" value="Phospholipase D/nuclease"/>
    <property type="match status" value="2"/>
</dbReference>
<dbReference type="GO" id="GO:0046872">
    <property type="term" value="F:metal ion binding"/>
    <property type="evidence" value="ECO:0007669"/>
    <property type="project" value="UniProtKB-KW"/>
</dbReference>
<feature type="binding site" evidence="6">
    <location>
        <position position="362"/>
    </location>
    <ligand>
        <name>Mg(2+)</name>
        <dbReference type="ChEBI" id="CHEBI:18420"/>
    </ligand>
</feature>
<keyword evidence="5 6" id="KW-0067">ATP-binding</keyword>
<name>A0A1G6N431_9BACT</name>
<dbReference type="GO" id="GO:0008976">
    <property type="term" value="F:polyphosphate kinase activity"/>
    <property type="evidence" value="ECO:0007669"/>
    <property type="project" value="UniProtKB-UniRule"/>
</dbReference>
<evidence type="ECO:0000256" key="4">
    <source>
        <dbReference type="ARBA" id="ARBA00022777"/>
    </source>
</evidence>
<dbReference type="InterPro" id="IPR041108">
    <property type="entry name" value="PP_kinase_C_1"/>
</dbReference>
<evidence type="ECO:0000259" key="10">
    <source>
        <dbReference type="Pfam" id="PF13090"/>
    </source>
</evidence>
<evidence type="ECO:0000256" key="7">
    <source>
        <dbReference type="RuleBase" id="RU003800"/>
    </source>
</evidence>
<dbReference type="NCBIfam" id="TIGR03705">
    <property type="entry name" value="poly_P_kin"/>
    <property type="match status" value="1"/>
</dbReference>
<keyword evidence="13" id="KW-1185">Reference proteome</keyword>
<feature type="domain" description="Polyphosphate kinase middle" evidence="8">
    <location>
        <begin position="119"/>
        <end position="290"/>
    </location>
</feature>
<dbReference type="EC" id="2.7.4.1" evidence="6 7"/>
<keyword evidence="6" id="KW-0460">Magnesium</keyword>
<evidence type="ECO:0000256" key="5">
    <source>
        <dbReference type="ARBA" id="ARBA00022840"/>
    </source>
</evidence>
<gene>
    <name evidence="6" type="primary">ppk</name>
    <name evidence="12" type="ORF">SAMN05660835_01106</name>
</gene>
<feature type="binding site" evidence="6">
    <location>
        <position position="579"/>
    </location>
    <ligand>
        <name>ATP</name>
        <dbReference type="ChEBI" id="CHEBI:30616"/>
    </ligand>
</feature>
<dbReference type="InterPro" id="IPR024953">
    <property type="entry name" value="PP_kinase_middle"/>
</dbReference>
<dbReference type="PANTHER" id="PTHR30218:SF0">
    <property type="entry name" value="POLYPHOSPHATE KINASE"/>
    <property type="match status" value="1"/>
</dbReference>
<dbReference type="Gene3D" id="3.30.870.10">
    <property type="entry name" value="Endonuclease Chain A"/>
    <property type="match status" value="2"/>
</dbReference>
<evidence type="ECO:0000256" key="6">
    <source>
        <dbReference type="HAMAP-Rule" id="MF_00347"/>
    </source>
</evidence>
<dbReference type="Gene3D" id="1.20.58.310">
    <property type="entry name" value="Polyphosphate kinase N-terminal domain"/>
    <property type="match status" value="1"/>
</dbReference>
<evidence type="ECO:0000259" key="8">
    <source>
        <dbReference type="Pfam" id="PF02503"/>
    </source>
</evidence>
<dbReference type="HAMAP" id="MF_00347">
    <property type="entry name" value="Polyphosphate_kinase"/>
    <property type="match status" value="1"/>
</dbReference>
<evidence type="ECO:0000256" key="1">
    <source>
        <dbReference type="ARBA" id="ARBA00022553"/>
    </source>
</evidence>
<comment type="catalytic activity">
    <reaction evidence="6 7">
        <text>[phosphate](n) + ATP = [phosphate](n+1) + ADP</text>
        <dbReference type="Rhea" id="RHEA:19573"/>
        <dbReference type="Rhea" id="RHEA-COMP:9859"/>
        <dbReference type="Rhea" id="RHEA-COMP:14280"/>
        <dbReference type="ChEBI" id="CHEBI:16838"/>
        <dbReference type="ChEBI" id="CHEBI:30616"/>
        <dbReference type="ChEBI" id="CHEBI:456216"/>
        <dbReference type="EC" id="2.7.4.1"/>
    </reaction>
</comment>
<feature type="binding site" evidence="6">
    <location>
        <position position="44"/>
    </location>
    <ligand>
        <name>ATP</name>
        <dbReference type="ChEBI" id="CHEBI:30616"/>
    </ligand>
</feature>
<dbReference type="Pfam" id="PF13089">
    <property type="entry name" value="PP_kinase_N"/>
    <property type="match status" value="1"/>
</dbReference>
<dbReference type="InterPro" id="IPR025198">
    <property type="entry name" value="PPK_N_dom"/>
</dbReference>
<sequence>MSNFIYNNRELSWLDFNYRVLKQAINPTVPLLEKLKFVAIHASNLDEFFMVRVAGLKDQVDAGYDVADISMRTPKQQLEEISTKVSSQVKTRNDIFENHLKPQLKSKRILINPKEYLSQVEEIFYLEILPVLTPVALNNINKIPFIQNLTSVFFVELEKDSKLFYSILIIPGVLPKSFKIKYKKQSVYYTTNYIVEKFLNKVYTNYNIKRYFLFRLTRNADLPIHQELSEDLLEAIEHYLDMRKKSNVVRLEIDREVDRYFIDKMIEYFDIEQNDIYITNGLIDFSFIFNMQETKKSLYYESFKPAVPLWLQKIEKRSFFEVLKSNDIFFIRPYHDFKLIIKFLEEAVLDKNVLSLKITLYRTNDDSKIIELLEKAAKNGKHVSVVIELKARFDEEKNVEWAKRLENAGCIVTYGFLDLKIHAKCMLVVRKEANKLVRYTHISTGNYNEKTALVYTDIDYLTKDELTGQEIINLFNYMMGYSDIFEWQRIKISPKNLRDSIINLIDNEIKNTKKGKKGRIIAKLNSLYDKQISDKLYEASLAGVKIDLIVRGLCSVVPKVKNMSENITVKSIIGRFLEHARILYFYDNGNERMFISTADWMVRNFDKRIEILYEIHNFKAKKFLKSILNINLSDKTAWELVKYTYKKPHLDNTSIGSQELLLKSIQKIL</sequence>
<evidence type="ECO:0000313" key="13">
    <source>
        <dbReference type="Proteomes" id="UP000199411"/>
    </source>
</evidence>
<dbReference type="GO" id="GO:0009358">
    <property type="term" value="C:polyphosphate kinase complex"/>
    <property type="evidence" value="ECO:0007669"/>
    <property type="project" value="InterPro"/>
</dbReference>
<protein>
    <recommendedName>
        <fullName evidence="6 7">Polyphosphate kinase</fullName>
        <ecNumber evidence="6 7">2.7.4.1</ecNumber>
    </recommendedName>
    <alternativeName>
        <fullName evidence="6">ATP-polyphosphate phosphotransferase</fullName>
    </alternativeName>
    <alternativeName>
        <fullName evidence="6">Polyphosphoric acid kinase</fullName>
    </alternativeName>
</protein>
<evidence type="ECO:0000256" key="2">
    <source>
        <dbReference type="ARBA" id="ARBA00022679"/>
    </source>
</evidence>
<keyword evidence="4 6" id="KW-0418">Kinase</keyword>
<dbReference type="RefSeq" id="WP_092128779.1">
    <property type="nucleotide sequence ID" value="NZ_FMYU01000007.1"/>
</dbReference>
<dbReference type="PIRSF" id="PIRSF015589">
    <property type="entry name" value="PP_kinase"/>
    <property type="match status" value="1"/>
</dbReference>
<dbReference type="Pfam" id="PF13090">
    <property type="entry name" value="PP_kinase_C"/>
    <property type="match status" value="1"/>
</dbReference>
<comment type="PTM">
    <text evidence="6 7">An intermediate of this reaction is the autophosphorylated ppk in which a phosphate is covalently linked to a histidine residue through a N-P bond.</text>
</comment>
<dbReference type="OrthoDB" id="9761456at2"/>
<keyword evidence="6" id="KW-0479">Metal-binding</keyword>
<dbReference type="SUPFAM" id="SSF143724">
    <property type="entry name" value="PHP14-like"/>
    <property type="match status" value="1"/>
</dbReference>
<dbReference type="Gene3D" id="3.30.1840.10">
    <property type="entry name" value="Polyphosphate kinase middle domain"/>
    <property type="match status" value="1"/>
</dbReference>
<feature type="domain" description="Polyphosphate kinase C-terminal" evidence="10">
    <location>
        <begin position="492"/>
        <end position="645"/>
    </location>
</feature>
<feature type="active site" description="Phosphohistidine intermediate" evidence="6">
    <location>
        <position position="422"/>
    </location>
</feature>
<dbReference type="PANTHER" id="PTHR30218">
    <property type="entry name" value="POLYPHOSPHATE KINASE"/>
    <property type="match status" value="1"/>
</dbReference>
<dbReference type="NCBIfam" id="NF003917">
    <property type="entry name" value="PRK05443.1-1"/>
    <property type="match status" value="1"/>
</dbReference>
<dbReference type="NCBIfam" id="NF003921">
    <property type="entry name" value="PRK05443.2-2"/>
    <property type="match status" value="1"/>
</dbReference>
<dbReference type="InterPro" id="IPR036832">
    <property type="entry name" value="PPK_N_dom_sf"/>
</dbReference>
<organism evidence="12 13">
    <name type="scientific">Desulfurella multipotens</name>
    <dbReference type="NCBI Taxonomy" id="79269"/>
    <lineage>
        <taxon>Bacteria</taxon>
        <taxon>Pseudomonadati</taxon>
        <taxon>Campylobacterota</taxon>
        <taxon>Desulfurellia</taxon>
        <taxon>Desulfurellales</taxon>
        <taxon>Desulfurellaceae</taxon>
        <taxon>Desulfurella</taxon>
    </lineage>
</organism>
<comment type="cofactor">
    <cofactor evidence="6">
        <name>Mg(2+)</name>
        <dbReference type="ChEBI" id="CHEBI:18420"/>
    </cofactor>
</comment>
<dbReference type="GO" id="GO:0005524">
    <property type="term" value="F:ATP binding"/>
    <property type="evidence" value="ECO:0007669"/>
    <property type="project" value="UniProtKB-KW"/>
</dbReference>
<feature type="binding site" evidence="6">
    <location>
        <position position="392"/>
    </location>
    <ligand>
        <name>Mg(2+)</name>
        <dbReference type="ChEBI" id="CHEBI:18420"/>
    </ligand>
</feature>
<comment type="similarity">
    <text evidence="6 7">Belongs to the polyphosphate kinase 1 (PPK1) family.</text>
</comment>
<comment type="function">
    <text evidence="6 7">Catalyzes the reversible transfer of the terminal phosphate of ATP to form a long-chain polyphosphate (polyP).</text>
</comment>
<feature type="domain" description="Polyphosphate kinase N-terminal" evidence="9">
    <location>
        <begin position="6"/>
        <end position="110"/>
    </location>
</feature>
<dbReference type="AlphaFoldDB" id="A0A1G6N431"/>
<dbReference type="Pfam" id="PF17941">
    <property type="entry name" value="PP_kinase_C_1"/>
    <property type="match status" value="1"/>
</dbReference>
<dbReference type="Proteomes" id="UP000199411">
    <property type="component" value="Unassembled WGS sequence"/>
</dbReference>
<evidence type="ECO:0000256" key="3">
    <source>
        <dbReference type="ARBA" id="ARBA00022741"/>
    </source>
</evidence>
<feature type="binding site" evidence="6">
    <location>
        <position position="455"/>
    </location>
    <ligand>
        <name>ATP</name>
        <dbReference type="ChEBI" id="CHEBI:30616"/>
    </ligand>
</feature>
<feature type="binding site" evidence="6">
    <location>
        <position position="551"/>
    </location>
    <ligand>
        <name>ATP</name>
        <dbReference type="ChEBI" id="CHEBI:30616"/>
    </ligand>
</feature>
<keyword evidence="3 6" id="KW-0547">Nucleotide-binding</keyword>
<feature type="domain" description="Polyphosphate kinase C-terminal" evidence="11">
    <location>
        <begin position="319"/>
        <end position="482"/>
    </location>
</feature>
<evidence type="ECO:0000259" key="9">
    <source>
        <dbReference type="Pfam" id="PF13089"/>
    </source>
</evidence>
<proteinExistence type="inferred from homology"/>
<dbReference type="Pfam" id="PF02503">
    <property type="entry name" value="PP_kinase"/>
    <property type="match status" value="1"/>
</dbReference>
<dbReference type="SUPFAM" id="SSF140356">
    <property type="entry name" value="PPK N-terminal domain-like"/>
    <property type="match status" value="1"/>
</dbReference>
<keyword evidence="2 6" id="KW-0808">Transferase</keyword>
<evidence type="ECO:0000259" key="11">
    <source>
        <dbReference type="Pfam" id="PF17941"/>
    </source>
</evidence>
<keyword evidence="1 6" id="KW-0597">Phosphoprotein</keyword>